<dbReference type="EMBL" id="JARJCW010000010">
    <property type="protein sequence ID" value="KAJ7220154.1"/>
    <property type="molecule type" value="Genomic_DNA"/>
</dbReference>
<reference evidence="2" key="1">
    <citation type="submission" date="2023-03" db="EMBL/GenBank/DDBJ databases">
        <title>Massive genome expansion in bonnet fungi (Mycena s.s.) driven by repeated elements and novel gene families across ecological guilds.</title>
        <authorList>
            <consortium name="Lawrence Berkeley National Laboratory"/>
            <person name="Harder C.B."/>
            <person name="Miyauchi S."/>
            <person name="Viragh M."/>
            <person name="Kuo A."/>
            <person name="Thoen E."/>
            <person name="Andreopoulos B."/>
            <person name="Lu D."/>
            <person name="Skrede I."/>
            <person name="Drula E."/>
            <person name="Henrissat B."/>
            <person name="Morin E."/>
            <person name="Kohler A."/>
            <person name="Barry K."/>
            <person name="LaButti K."/>
            <person name="Morin E."/>
            <person name="Salamov A."/>
            <person name="Lipzen A."/>
            <person name="Mereny Z."/>
            <person name="Hegedus B."/>
            <person name="Baldrian P."/>
            <person name="Stursova M."/>
            <person name="Weitz H."/>
            <person name="Taylor A."/>
            <person name="Grigoriev I.V."/>
            <person name="Nagy L.G."/>
            <person name="Martin F."/>
            <person name="Kauserud H."/>
        </authorList>
    </citation>
    <scope>NUCLEOTIDE SEQUENCE</scope>
    <source>
        <strain evidence="2">9144</strain>
    </source>
</reference>
<evidence type="ECO:0000313" key="3">
    <source>
        <dbReference type="Proteomes" id="UP001219525"/>
    </source>
</evidence>
<protein>
    <submittedName>
        <fullName evidence="2">Uncharacterized protein</fullName>
    </submittedName>
</protein>
<dbReference type="Proteomes" id="UP001219525">
    <property type="component" value="Unassembled WGS sequence"/>
</dbReference>
<feature type="compositionally biased region" description="Basic and acidic residues" evidence="1">
    <location>
        <begin position="225"/>
        <end position="234"/>
    </location>
</feature>
<feature type="region of interest" description="Disordered" evidence="1">
    <location>
        <begin position="257"/>
        <end position="293"/>
    </location>
</feature>
<gene>
    <name evidence="2" type="ORF">GGX14DRAFT_354745</name>
</gene>
<proteinExistence type="predicted"/>
<keyword evidence="3" id="KW-1185">Reference proteome</keyword>
<organism evidence="2 3">
    <name type="scientific">Mycena pura</name>
    <dbReference type="NCBI Taxonomy" id="153505"/>
    <lineage>
        <taxon>Eukaryota</taxon>
        <taxon>Fungi</taxon>
        <taxon>Dikarya</taxon>
        <taxon>Basidiomycota</taxon>
        <taxon>Agaricomycotina</taxon>
        <taxon>Agaricomycetes</taxon>
        <taxon>Agaricomycetidae</taxon>
        <taxon>Agaricales</taxon>
        <taxon>Marasmiineae</taxon>
        <taxon>Mycenaceae</taxon>
        <taxon>Mycena</taxon>
    </lineage>
</organism>
<accession>A0AAD6VRR5</accession>
<feature type="region of interest" description="Disordered" evidence="1">
    <location>
        <begin position="207"/>
        <end position="234"/>
    </location>
</feature>
<sequence>MKTLTPSRGRVVALQSQAAPEREDLKGTVSQLPQRDVPGIQILIPLCTQCTPSKRMRMMTSALGGTASGSFLISKAPVTSCSHIAPPVLEGPPILPMPDWDLLHGSRPEDIKKLSAEALRERVNSLTTSLALSQQHLLACDGIIEGANAQLVVQNIFVWLQSAALHAKETKKSKKREKVKVLADGKGRHLTDLEFIDSLAREQAEKAADEAAKADRAKARKDRKSAKAELEERWKQMKADHLQAVAQWETQCATLTADGAHKKDLPKKPKRAKKPQLEKADDSDDESDGSGSD</sequence>
<evidence type="ECO:0000313" key="2">
    <source>
        <dbReference type="EMBL" id="KAJ7220154.1"/>
    </source>
</evidence>
<feature type="compositionally biased region" description="Basic and acidic residues" evidence="1">
    <location>
        <begin position="207"/>
        <end position="217"/>
    </location>
</feature>
<evidence type="ECO:0000256" key="1">
    <source>
        <dbReference type="SAM" id="MobiDB-lite"/>
    </source>
</evidence>
<comment type="caution">
    <text evidence="2">The sequence shown here is derived from an EMBL/GenBank/DDBJ whole genome shotgun (WGS) entry which is preliminary data.</text>
</comment>
<dbReference type="AlphaFoldDB" id="A0AAD6VRR5"/>
<feature type="compositionally biased region" description="Acidic residues" evidence="1">
    <location>
        <begin position="281"/>
        <end position="293"/>
    </location>
</feature>
<name>A0AAD6VRR5_9AGAR</name>